<dbReference type="InterPro" id="IPR027417">
    <property type="entry name" value="P-loop_NTPase"/>
</dbReference>
<evidence type="ECO:0000313" key="4">
    <source>
        <dbReference type="Proteomes" id="UP000241405"/>
    </source>
</evidence>
<evidence type="ECO:0000313" key="5">
    <source>
        <dbReference type="Proteomes" id="UP000241618"/>
    </source>
</evidence>
<evidence type="ECO:0000313" key="2">
    <source>
        <dbReference type="EMBL" id="PSU26402.1"/>
    </source>
</evidence>
<dbReference type="Proteomes" id="UP000241405">
    <property type="component" value="Unassembled WGS sequence"/>
</dbReference>
<proteinExistence type="predicted"/>
<dbReference type="Proteomes" id="UP000241618">
    <property type="component" value="Unassembled WGS sequence"/>
</dbReference>
<dbReference type="PIRSF" id="PIRSF034888">
    <property type="entry name" value="P-loop_UCP034888"/>
    <property type="match status" value="1"/>
</dbReference>
<dbReference type="Gene3D" id="3.40.50.300">
    <property type="entry name" value="P-loop containing nucleotide triphosphate hydrolases"/>
    <property type="match status" value="2"/>
</dbReference>
<evidence type="ECO:0000313" key="3">
    <source>
        <dbReference type="EMBL" id="PSU50779.1"/>
    </source>
</evidence>
<dbReference type="PANTHER" id="PTHR43581:SF4">
    <property type="entry name" value="ATP_GTP PHOSPHATASE"/>
    <property type="match status" value="1"/>
</dbReference>
<dbReference type="PANTHER" id="PTHR43581">
    <property type="entry name" value="ATP/GTP PHOSPHATASE"/>
    <property type="match status" value="1"/>
</dbReference>
<comment type="caution">
    <text evidence="3">The sequence shown here is derived from an EMBL/GenBank/DDBJ whole genome shotgun (WGS) entry which is preliminary data.</text>
</comment>
<dbReference type="AlphaFoldDB" id="A0A2T3JP10"/>
<protein>
    <recommendedName>
        <fullName evidence="1">Endonuclease GajA/Old nuclease/RecF-like AAA domain-containing protein</fullName>
    </recommendedName>
</protein>
<organism evidence="3 5">
    <name type="scientific">Photobacterium phosphoreum</name>
    <dbReference type="NCBI Taxonomy" id="659"/>
    <lineage>
        <taxon>Bacteria</taxon>
        <taxon>Pseudomonadati</taxon>
        <taxon>Pseudomonadota</taxon>
        <taxon>Gammaproteobacteria</taxon>
        <taxon>Vibrionales</taxon>
        <taxon>Vibrionaceae</taxon>
        <taxon>Photobacterium</taxon>
    </lineage>
</organism>
<dbReference type="SUPFAM" id="SSF52540">
    <property type="entry name" value="P-loop containing nucleoside triphosphate hydrolases"/>
    <property type="match status" value="1"/>
</dbReference>
<sequence length="499" mass="58312">MDAIRIRNLRSFTNSPEDPYIELKPVTVFVGKNSCGKSTLLRTLPLLRQSSEALTNGPILWYGPLTDFGMFSNAINKKSKTDIIYFDFEFDDFIDHPDCKTKIEIGVSENVKQTIYRTLKITNKDVVIDISYHKKHKVSCVINDKQLSCSHVKYESNINQFLPRFSFEGSDTLDSRHYFDIESYNELIVSLYCAFDFDNDNTIWSDKIHQRFMRSGFNSKEKFIKIICSEFSIEKKDFLKKIISFNIDVNYIYTLYVSSYLQFIVRHIDHVLMMNFRNIRYVAPLRASAERFYRFQDYSLNELDSEGKNLAMLLSSLSDDKMCSFQRWTKDNFDFEVFIKKEGMHYQIMIDNDGDLTNIHDMGFGFSQILPIMASLWYESNKPLHGGFHPYRFNIDKIIAIEQPELHLHPELQAKLAKVIAKLVFGMQSKGYKFKVIFETHSKTMINALGDLVEDNPEYKNIINIVIFDKEDEYTRVKSVTFDDDGDLVNWPVGFFSGR</sequence>
<reference evidence="4 5" key="1">
    <citation type="submission" date="2018-03" db="EMBL/GenBank/DDBJ databases">
        <title>Whole genome sequencing of Histamine producing bacteria.</title>
        <authorList>
            <person name="Butler K."/>
        </authorList>
    </citation>
    <scope>NUCLEOTIDE SEQUENCE [LARGE SCALE GENOMIC DNA]</scope>
    <source>
        <strain evidence="3 5">FS-6.1</strain>
        <strain evidence="2 4">FS-6.2</strain>
    </source>
</reference>
<accession>A0A2T3JP10</accession>
<dbReference type="EMBL" id="PYMO01000003">
    <property type="protein sequence ID" value="PSU26402.1"/>
    <property type="molecule type" value="Genomic_DNA"/>
</dbReference>
<gene>
    <name evidence="3" type="ORF">C9J18_14115</name>
    <name evidence="2" type="ORF">CTM96_05155</name>
</gene>
<dbReference type="RefSeq" id="WP_107190532.1">
    <property type="nucleotide sequence ID" value="NZ_PYMN01000015.1"/>
</dbReference>
<dbReference type="Pfam" id="PF13175">
    <property type="entry name" value="AAA_15"/>
    <property type="match status" value="1"/>
</dbReference>
<dbReference type="InterPro" id="IPR041685">
    <property type="entry name" value="AAA_GajA/Old/RecF-like"/>
</dbReference>
<feature type="domain" description="Endonuclease GajA/Old nuclease/RecF-like AAA" evidence="1">
    <location>
        <begin position="3"/>
        <end position="446"/>
    </location>
</feature>
<dbReference type="InterPro" id="IPR051396">
    <property type="entry name" value="Bact_Antivir_Def_Nuclease"/>
</dbReference>
<keyword evidence="4" id="KW-1185">Reference proteome</keyword>
<name>A0A2T3JP10_PHOPO</name>
<dbReference type="EMBL" id="PYMP01000013">
    <property type="protein sequence ID" value="PSU50779.1"/>
    <property type="molecule type" value="Genomic_DNA"/>
</dbReference>
<dbReference type="InterPro" id="IPR014592">
    <property type="entry name" value="P-loop_UCP034888"/>
</dbReference>
<evidence type="ECO:0000259" key="1">
    <source>
        <dbReference type="Pfam" id="PF13175"/>
    </source>
</evidence>